<protein>
    <submittedName>
        <fullName evidence="1">Uncharacterized protein</fullName>
    </submittedName>
</protein>
<keyword evidence="2" id="KW-1185">Reference proteome</keyword>
<dbReference type="EMBL" id="JAROCY010000003">
    <property type="protein sequence ID" value="MDF8332331.1"/>
    <property type="molecule type" value="Genomic_DNA"/>
</dbReference>
<dbReference type="RefSeq" id="WP_277275494.1">
    <property type="nucleotide sequence ID" value="NZ_JAROCY010000003.1"/>
</dbReference>
<reference evidence="1 2" key="1">
    <citation type="submission" date="2023-03" db="EMBL/GenBank/DDBJ databases">
        <title>Novosphingobium cyanobacteriorum sp. nov., isolated from a eutrophic reservoir during the Microcystis bloom period.</title>
        <authorList>
            <person name="Kang M."/>
            <person name="Le V."/>
            <person name="Ko S.-R."/>
            <person name="Lee S.-A."/>
            <person name="Ahn C.-Y."/>
        </authorList>
    </citation>
    <scope>NUCLEOTIDE SEQUENCE [LARGE SCALE GENOMIC DNA]</scope>
    <source>
        <strain evidence="1 2">HBC54</strain>
    </source>
</reference>
<evidence type="ECO:0000313" key="1">
    <source>
        <dbReference type="EMBL" id="MDF8332331.1"/>
    </source>
</evidence>
<organism evidence="1 2">
    <name type="scientific">Novosphingobium cyanobacteriorum</name>
    <dbReference type="NCBI Taxonomy" id="3024215"/>
    <lineage>
        <taxon>Bacteria</taxon>
        <taxon>Pseudomonadati</taxon>
        <taxon>Pseudomonadota</taxon>
        <taxon>Alphaproteobacteria</taxon>
        <taxon>Sphingomonadales</taxon>
        <taxon>Sphingomonadaceae</taxon>
        <taxon>Novosphingobium</taxon>
    </lineage>
</organism>
<accession>A0ABT6CEI5</accession>
<dbReference type="Proteomes" id="UP001222770">
    <property type="component" value="Unassembled WGS sequence"/>
</dbReference>
<sequence length="106" mass="11744">MVRFAPRYGRISPCLVQPPQVRYGLAKRRAANDNVVARRPGHWASDDATLAAALRYFAEHGFAAAERAGQEAESARASGDLDKARHWMGVCRTLDRGVALRLQRGR</sequence>
<gene>
    <name evidence="1" type="ORF">POM99_03885</name>
</gene>
<name>A0ABT6CEI5_9SPHN</name>
<evidence type="ECO:0000313" key="2">
    <source>
        <dbReference type="Proteomes" id="UP001222770"/>
    </source>
</evidence>
<comment type="caution">
    <text evidence="1">The sequence shown here is derived from an EMBL/GenBank/DDBJ whole genome shotgun (WGS) entry which is preliminary data.</text>
</comment>
<proteinExistence type="predicted"/>